<reference evidence="6 7" key="1">
    <citation type="submission" date="2019-03" db="EMBL/GenBank/DDBJ databases">
        <title>Draft Genome Sequence of Massilia arenosa sp. nov., a Novel Massilia Species Isolated from a Sandy-loam Maize Soil.</title>
        <authorList>
            <person name="Raths R."/>
            <person name="Peta V."/>
            <person name="Bucking H."/>
        </authorList>
    </citation>
    <scope>NUCLEOTIDE SEQUENCE [LARGE SCALE GENOMIC DNA]</scope>
    <source>
        <strain evidence="6 7">MC02</strain>
    </source>
</reference>
<evidence type="ECO:0000313" key="7">
    <source>
        <dbReference type="Proteomes" id="UP000298438"/>
    </source>
</evidence>
<dbReference type="AlphaFoldDB" id="A0A4Y9RUG9"/>
<evidence type="ECO:0000256" key="3">
    <source>
        <dbReference type="ARBA" id="ARBA00022801"/>
    </source>
</evidence>
<keyword evidence="4" id="KW-0720">Serine protease</keyword>
<dbReference type="Gene3D" id="3.40.50.880">
    <property type="match status" value="1"/>
</dbReference>
<dbReference type="Proteomes" id="UP000298438">
    <property type="component" value="Unassembled WGS sequence"/>
</dbReference>
<dbReference type="SUPFAM" id="SSF52317">
    <property type="entry name" value="Class I glutamine amidotransferase-like"/>
    <property type="match status" value="1"/>
</dbReference>
<evidence type="ECO:0000256" key="2">
    <source>
        <dbReference type="ARBA" id="ARBA00022670"/>
    </source>
</evidence>
<gene>
    <name evidence="6" type="ORF">E4L96_21315</name>
</gene>
<evidence type="ECO:0000313" key="6">
    <source>
        <dbReference type="EMBL" id="TFW11485.1"/>
    </source>
</evidence>
<evidence type="ECO:0000256" key="5">
    <source>
        <dbReference type="SAM" id="MobiDB-lite"/>
    </source>
</evidence>
<sequence length="240" mass="25435">MKLLLTSGGISNPSIRSALEGLLGKPIEEAKALFIPTAIYGIRGGPQLCREVVRGTLGDPFCEAGWKSLGLLELTALPSIARDLWVPMLVETDALLVGGGDCQYLTYWMQASGLAALLPQVLEKTVYVGLSAGSMIMTRYGTTYGHHTLPADTPKCLGWLDFALHPHLDCPGMADNALACVETLAEKLPMVSYALDDASAIQVVDGDVSVISEGTWRRFDPGGERSRPFSARGAGAAGGE</sequence>
<feature type="region of interest" description="Disordered" evidence="5">
    <location>
        <begin position="219"/>
        <end position="240"/>
    </location>
</feature>
<dbReference type="InterPro" id="IPR029062">
    <property type="entry name" value="Class_I_gatase-like"/>
</dbReference>
<comment type="caution">
    <text evidence="6">The sequence shown here is derived from an EMBL/GenBank/DDBJ whole genome shotgun (WGS) entry which is preliminary data.</text>
</comment>
<organism evidence="6 7">
    <name type="scientific">Zemynaea arenosa</name>
    <dbReference type="NCBI Taxonomy" id="2561931"/>
    <lineage>
        <taxon>Bacteria</taxon>
        <taxon>Pseudomonadati</taxon>
        <taxon>Pseudomonadota</taxon>
        <taxon>Betaproteobacteria</taxon>
        <taxon>Burkholderiales</taxon>
        <taxon>Oxalobacteraceae</taxon>
        <taxon>Telluria group</taxon>
        <taxon>Zemynaea</taxon>
    </lineage>
</organism>
<dbReference type="GO" id="GO:0008236">
    <property type="term" value="F:serine-type peptidase activity"/>
    <property type="evidence" value="ECO:0007669"/>
    <property type="project" value="UniProtKB-KW"/>
</dbReference>
<name>A0A4Y9RUG9_9BURK</name>
<dbReference type="OrthoDB" id="3373764at2"/>
<protein>
    <submittedName>
        <fullName evidence="6">Peptidase E</fullName>
    </submittedName>
</protein>
<dbReference type="GO" id="GO:0006508">
    <property type="term" value="P:proteolysis"/>
    <property type="evidence" value="ECO:0007669"/>
    <property type="project" value="UniProtKB-KW"/>
</dbReference>
<dbReference type="RefSeq" id="WP_135209233.1">
    <property type="nucleotide sequence ID" value="NZ_SPVF01000259.1"/>
</dbReference>
<keyword evidence="2" id="KW-0645">Protease</keyword>
<keyword evidence="7" id="KW-1185">Reference proteome</keyword>
<dbReference type="Pfam" id="PF03575">
    <property type="entry name" value="Peptidase_S51"/>
    <property type="match status" value="1"/>
</dbReference>
<comment type="similarity">
    <text evidence="1">Belongs to the peptidase S51 family.</text>
</comment>
<dbReference type="EMBL" id="SPVF01000259">
    <property type="protein sequence ID" value="TFW11485.1"/>
    <property type="molecule type" value="Genomic_DNA"/>
</dbReference>
<dbReference type="InterPro" id="IPR005320">
    <property type="entry name" value="Peptidase_S51"/>
</dbReference>
<evidence type="ECO:0000256" key="4">
    <source>
        <dbReference type="ARBA" id="ARBA00022825"/>
    </source>
</evidence>
<keyword evidence="3" id="KW-0378">Hydrolase</keyword>
<accession>A0A4Y9RUG9</accession>
<proteinExistence type="inferred from homology"/>
<evidence type="ECO:0000256" key="1">
    <source>
        <dbReference type="ARBA" id="ARBA00006534"/>
    </source>
</evidence>